<dbReference type="AlphaFoldDB" id="T0ZS90"/>
<dbReference type="EC" id="5.1.3.13" evidence="1"/>
<dbReference type="GO" id="GO:0008830">
    <property type="term" value="F:dTDP-4-dehydrorhamnose 3,5-epimerase activity"/>
    <property type="evidence" value="ECO:0007669"/>
    <property type="project" value="UniProtKB-EC"/>
</dbReference>
<dbReference type="Gene3D" id="2.60.120.10">
    <property type="entry name" value="Jelly Rolls"/>
    <property type="match status" value="1"/>
</dbReference>
<evidence type="ECO:0000313" key="1">
    <source>
        <dbReference type="EMBL" id="EQD47407.1"/>
    </source>
</evidence>
<dbReference type="InterPro" id="IPR000888">
    <property type="entry name" value="RmlC-like"/>
</dbReference>
<dbReference type="EMBL" id="AUZY01008083">
    <property type="protein sequence ID" value="EQD47407.1"/>
    <property type="molecule type" value="Genomic_DNA"/>
</dbReference>
<dbReference type="GO" id="GO:0019305">
    <property type="term" value="P:dTDP-rhamnose biosynthetic process"/>
    <property type="evidence" value="ECO:0007669"/>
    <property type="project" value="TreeGrafter"/>
</dbReference>
<dbReference type="PANTHER" id="PTHR21047">
    <property type="entry name" value="DTDP-6-DEOXY-D-GLUCOSE-3,5 EPIMERASE"/>
    <property type="match status" value="1"/>
</dbReference>
<reference evidence="1" key="1">
    <citation type="submission" date="2013-08" db="EMBL/GenBank/DDBJ databases">
        <authorList>
            <person name="Mendez C."/>
            <person name="Richter M."/>
            <person name="Ferrer M."/>
            <person name="Sanchez J."/>
        </authorList>
    </citation>
    <scope>NUCLEOTIDE SEQUENCE</scope>
</reference>
<name>T0ZS90_9ZZZZ</name>
<comment type="caution">
    <text evidence="1">The sequence shown here is derived from an EMBL/GenBank/DDBJ whole genome shotgun (WGS) entry which is preliminary data.</text>
</comment>
<sequence length="74" mass="8490">MMYVPQGFAHGFVTLTEDTEVLYWVSAFYAPEKERGIRFNDPSIGIDWPTAPLELSGKDQNWPDFDPEFHGLDP</sequence>
<dbReference type="InterPro" id="IPR014710">
    <property type="entry name" value="RmlC-like_jellyroll"/>
</dbReference>
<gene>
    <name evidence="1" type="ORF">B1B_12353</name>
</gene>
<dbReference type="SUPFAM" id="SSF51182">
    <property type="entry name" value="RmlC-like cupins"/>
    <property type="match status" value="1"/>
</dbReference>
<dbReference type="GO" id="GO:0000271">
    <property type="term" value="P:polysaccharide biosynthetic process"/>
    <property type="evidence" value="ECO:0007669"/>
    <property type="project" value="TreeGrafter"/>
</dbReference>
<feature type="non-terminal residue" evidence="1">
    <location>
        <position position="74"/>
    </location>
</feature>
<organism evidence="1">
    <name type="scientific">mine drainage metagenome</name>
    <dbReference type="NCBI Taxonomy" id="410659"/>
    <lineage>
        <taxon>unclassified sequences</taxon>
        <taxon>metagenomes</taxon>
        <taxon>ecological metagenomes</taxon>
    </lineage>
</organism>
<dbReference type="GO" id="GO:0005829">
    <property type="term" value="C:cytosol"/>
    <property type="evidence" value="ECO:0007669"/>
    <property type="project" value="TreeGrafter"/>
</dbReference>
<proteinExistence type="predicted"/>
<reference evidence="1" key="2">
    <citation type="journal article" date="2014" name="ISME J.">
        <title>Microbial stratification in low pH oxic and suboxic macroscopic growths along an acid mine drainage.</title>
        <authorList>
            <person name="Mendez-Garcia C."/>
            <person name="Mesa V."/>
            <person name="Sprenger R.R."/>
            <person name="Richter M."/>
            <person name="Diez M.S."/>
            <person name="Solano J."/>
            <person name="Bargiela R."/>
            <person name="Golyshina O.V."/>
            <person name="Manteca A."/>
            <person name="Ramos J.L."/>
            <person name="Gallego J.R."/>
            <person name="Llorente I."/>
            <person name="Martins Dos Santos V.A."/>
            <person name="Jensen O.N."/>
            <person name="Pelaez A.I."/>
            <person name="Sanchez J."/>
            <person name="Ferrer M."/>
        </authorList>
    </citation>
    <scope>NUCLEOTIDE SEQUENCE</scope>
</reference>
<dbReference type="InterPro" id="IPR011051">
    <property type="entry name" value="RmlC_Cupin_sf"/>
</dbReference>
<dbReference type="Pfam" id="PF00908">
    <property type="entry name" value="dTDP_sugar_isom"/>
    <property type="match status" value="1"/>
</dbReference>
<dbReference type="PANTHER" id="PTHR21047:SF2">
    <property type="entry name" value="THYMIDINE DIPHOSPHO-4-KETO-RHAMNOSE 3,5-EPIMERASE"/>
    <property type="match status" value="1"/>
</dbReference>
<protein>
    <submittedName>
        <fullName evidence="1">dTDP-4-dehydrorhamnose 3,5-epimerase</fullName>
        <ecNumber evidence="1">5.1.3.13</ecNumber>
    </submittedName>
</protein>
<keyword evidence="1" id="KW-0413">Isomerase</keyword>
<accession>T0ZS90</accession>